<comment type="caution">
    <text evidence="2">The sequence shown here is derived from an EMBL/GenBank/DDBJ whole genome shotgun (WGS) entry which is preliminary data.</text>
</comment>
<dbReference type="EMBL" id="SDIQ01000044">
    <property type="protein sequence ID" value="RXL17147.1"/>
    <property type="molecule type" value="Genomic_DNA"/>
</dbReference>
<sequence>MPVEYARNEQGRYQTDGLSAKDFHRVFELIQKQQRKNRRKARRTLTPRTMGKRNRELDAFLNLGKKKDGTYFTPEDIRNFDAARKTHKSKFRNTVPGITYAQLVAQSTSIDIKRANNRVSDGTGIKAATFLGIKHNLAVVSVKASEESVHQHHRVRIRFEEWDQAVEDMGEDGASKARVAAELCKGRVSFDCDCGRHQYWYRYMATAGNYAVAPPKEYAFPKIRNPDLTGVACKHVLHTMTRFQSSTWHKAIINALEKAAKQVAFGDDKRKTTTFFKGEIAKALARNRTTTTDQAKASREFDRYQKAQDALDKKLKSPSQATDKVRRLLKKTRTKVNKKEAELQAAKAREEQARKEAAALKKALQVQADNLIKFFMSQGLDKKAATAQAKTILQTQINEARKRKG</sequence>
<evidence type="ECO:0000313" key="2">
    <source>
        <dbReference type="EMBL" id="RXL17147.1"/>
    </source>
</evidence>
<evidence type="ECO:0000256" key="1">
    <source>
        <dbReference type="SAM" id="Coils"/>
    </source>
</evidence>
<reference evidence="2" key="1">
    <citation type="submission" date="2019-01" db="EMBL/GenBank/DDBJ databases">
        <title>Whole genome sequencing of Salmonella enterica.</title>
        <authorList>
            <person name="Cao G."/>
        </authorList>
    </citation>
    <scope>NUCLEOTIDE SEQUENCE [LARGE SCALE GENOMIC DNA]</scope>
    <source>
        <strain evidence="2">CFSAN074594</strain>
    </source>
</reference>
<organism evidence="2">
    <name type="scientific">Salmonella enterica</name>
    <name type="common">Salmonella choleraesuis</name>
    <dbReference type="NCBI Taxonomy" id="28901"/>
    <lineage>
        <taxon>Bacteria</taxon>
        <taxon>Pseudomonadati</taxon>
        <taxon>Pseudomonadota</taxon>
        <taxon>Gammaproteobacteria</taxon>
        <taxon>Enterobacterales</taxon>
        <taxon>Enterobacteriaceae</taxon>
        <taxon>Salmonella</taxon>
    </lineage>
</organism>
<dbReference type="AlphaFoldDB" id="A0A4Q1DL10"/>
<dbReference type="RefSeq" id="WP_001143859.1">
    <property type="nucleotide sequence ID" value="NZ_MXLS01000021.1"/>
</dbReference>
<accession>A0A4Q1DL10</accession>
<dbReference type="Proteomes" id="UP000839536">
    <property type="component" value="Unassembled WGS sequence"/>
</dbReference>
<protein>
    <submittedName>
        <fullName evidence="2">Phage tail protein</fullName>
    </submittedName>
</protein>
<keyword evidence="1" id="KW-0175">Coiled coil</keyword>
<proteinExistence type="predicted"/>
<feature type="coiled-coil region" evidence="1">
    <location>
        <begin position="329"/>
        <end position="370"/>
    </location>
</feature>
<gene>
    <name evidence="2" type="ORF">EKD96_21095</name>
</gene>
<name>A0A4Q1DL10_SALER</name>